<evidence type="ECO:0000313" key="2">
    <source>
        <dbReference type="Proteomes" id="UP000076482"/>
    </source>
</evidence>
<evidence type="ECO:0000313" key="1">
    <source>
        <dbReference type="EMBL" id="KZD65932.1"/>
    </source>
</evidence>
<dbReference type="EMBL" id="LJKE01000045">
    <property type="protein sequence ID" value="KZD65932.1"/>
    <property type="molecule type" value="Genomic_DNA"/>
</dbReference>
<accession>A0A164NWE1</accession>
<dbReference type="PATRIC" id="fig|1396.535.peg.1719"/>
<sequence>METKLENLPSDKIIKVNGKVGKPYPLINENFCQSFMPSYGLDLGQKKIAKPIEAYEIPTNEEKVEYLKKSVWYAKVTRAYCFKDCHYVILECVSKKGGEISYSAYIDFQMINIRYDTVEEAILGVLENRFKGGTTPPGLAPILVHAATHCGVLLGMENYQYNALEKKLTEQECKAKLDKLLQQDLFGCKVNELLVIGEYEYVIVEVTTQNNSKLFYPYYNFNTDILPTNTIEGALVNLLADKYQPYSNEASMFCKRLLQLDKKV</sequence>
<name>A0A164NWE1_BACCE</name>
<dbReference type="AlphaFoldDB" id="A0A164NWE1"/>
<dbReference type="Proteomes" id="UP000076482">
    <property type="component" value="Unassembled WGS sequence"/>
</dbReference>
<proteinExistence type="predicted"/>
<gene>
    <name evidence="1" type="ORF">B4088_2689</name>
</gene>
<comment type="caution">
    <text evidence="1">The sequence shown here is derived from an EMBL/GenBank/DDBJ whole genome shotgun (WGS) entry which is preliminary data.</text>
</comment>
<dbReference type="RefSeq" id="WP_063261149.1">
    <property type="nucleotide sequence ID" value="NZ_LJKE01000045.1"/>
</dbReference>
<reference evidence="1 2" key="1">
    <citation type="submission" date="2015-09" db="EMBL/GenBank/DDBJ databases">
        <title>Bacillus cereus food isolates.</title>
        <authorList>
            <person name="Boekhorst J."/>
        </authorList>
    </citation>
    <scope>NUCLEOTIDE SEQUENCE [LARGE SCALE GENOMIC DNA]</scope>
    <source>
        <strain evidence="1 2">B4088</strain>
    </source>
</reference>
<organism evidence="1 2">
    <name type="scientific">Bacillus cereus</name>
    <dbReference type="NCBI Taxonomy" id="1396"/>
    <lineage>
        <taxon>Bacteria</taxon>
        <taxon>Bacillati</taxon>
        <taxon>Bacillota</taxon>
        <taxon>Bacilli</taxon>
        <taxon>Bacillales</taxon>
        <taxon>Bacillaceae</taxon>
        <taxon>Bacillus</taxon>
        <taxon>Bacillus cereus group</taxon>
    </lineage>
</organism>
<protein>
    <submittedName>
        <fullName evidence="1">Uncharacterized protein</fullName>
    </submittedName>
</protein>